<keyword evidence="1" id="KW-0282">Flagellum</keyword>
<dbReference type="Proteomes" id="UP001527882">
    <property type="component" value="Unassembled WGS sequence"/>
</dbReference>
<keyword evidence="1" id="KW-0966">Cell projection</keyword>
<evidence type="ECO:0000313" key="1">
    <source>
        <dbReference type="EMBL" id="MCZ8512869.1"/>
    </source>
</evidence>
<dbReference type="EMBL" id="JAQAGZ010000006">
    <property type="protein sequence ID" value="MCZ8512869.1"/>
    <property type="molecule type" value="Genomic_DNA"/>
</dbReference>
<keyword evidence="2" id="KW-1185">Reference proteome</keyword>
<dbReference type="RefSeq" id="WP_269881330.1">
    <property type="nucleotide sequence ID" value="NZ_JAQAGZ010000006.1"/>
</dbReference>
<sequence length="134" mass="15479">MTLLKVANCPSCGKVFQKNLRNLCQACIDSYEHDFNACYSYLRDHRKAANAELSNATGVSESRILGFIKENKLLLSQYPNLHYTCGSCRKPIRQNQLCADCRCRITRDINLLKEQEAKKLERGTGFQIRDRFQR</sequence>
<gene>
    <name evidence="1" type="ORF">O9H85_10660</name>
</gene>
<keyword evidence="1" id="KW-0969">Cilium</keyword>
<protein>
    <submittedName>
        <fullName evidence="1">Flagellar protein</fullName>
    </submittedName>
</protein>
<evidence type="ECO:0000313" key="2">
    <source>
        <dbReference type="Proteomes" id="UP001527882"/>
    </source>
</evidence>
<comment type="caution">
    <text evidence="1">The sequence shown here is derived from an EMBL/GenBank/DDBJ whole genome shotgun (WGS) entry which is preliminary data.</text>
</comment>
<proteinExistence type="predicted"/>
<accession>A0ABT4Q7N2</accession>
<name>A0ABT4Q7N2_9BACL</name>
<reference evidence="1 2" key="1">
    <citation type="submission" date="2022-12" db="EMBL/GenBank/DDBJ databases">
        <title>Draft genome sequence of Paenibacillus sp. dW9.</title>
        <authorList>
            <person name="Choi E.-W."/>
            <person name="Kim D.-U."/>
        </authorList>
    </citation>
    <scope>NUCLEOTIDE SEQUENCE [LARGE SCALE GENOMIC DNA]</scope>
    <source>
        <strain evidence="2">dW9</strain>
    </source>
</reference>
<organism evidence="1 2">
    <name type="scientific">Paenibacillus gyeongsangnamensis</name>
    <dbReference type="NCBI Taxonomy" id="3388067"/>
    <lineage>
        <taxon>Bacteria</taxon>
        <taxon>Bacillati</taxon>
        <taxon>Bacillota</taxon>
        <taxon>Bacilli</taxon>
        <taxon>Bacillales</taxon>
        <taxon>Paenibacillaceae</taxon>
        <taxon>Paenibacillus</taxon>
    </lineage>
</organism>